<sequence>MSTKFKEFSARVGTEANLALEAKDFRPIQRLEPGGIQRDGNTRALIGDYYRRLRQDRLGLVSLILVDGSKMSVTISINALAIPKTIPDNKILPLLRLACDICPPGVLPSASSWSQGEVFNFPLGFFQNELSLPKGSLDQIDPVLRKMGKLINSKLDKRLSSLLESPIARIEIDPEPLVRKRSDALPWFLQWMIPKDIRDFRRNQPLEWRGPPES</sequence>
<protein>
    <submittedName>
        <fullName evidence="1">Uncharacterized protein</fullName>
    </submittedName>
</protein>
<dbReference type="KEGG" id="salo:EF888_19005"/>
<organism evidence="1 2">
    <name type="scientific">Silicimonas algicola</name>
    <dbReference type="NCBI Taxonomy" id="1826607"/>
    <lineage>
        <taxon>Bacteria</taxon>
        <taxon>Pseudomonadati</taxon>
        <taxon>Pseudomonadota</taxon>
        <taxon>Alphaproteobacteria</taxon>
        <taxon>Rhodobacterales</taxon>
        <taxon>Paracoccaceae</taxon>
    </lineage>
</organism>
<dbReference type="EMBL" id="QGGV01000012">
    <property type="protein sequence ID" value="PWK54077.1"/>
    <property type="molecule type" value="Genomic_DNA"/>
</dbReference>
<accession>A0A316GH49</accession>
<dbReference type="Proteomes" id="UP000245390">
    <property type="component" value="Unassembled WGS sequence"/>
</dbReference>
<keyword evidence="2" id="KW-1185">Reference proteome</keyword>
<comment type="caution">
    <text evidence="1">The sequence shown here is derived from an EMBL/GenBank/DDBJ whole genome shotgun (WGS) entry which is preliminary data.</text>
</comment>
<reference evidence="1 2" key="1">
    <citation type="submission" date="2018-05" db="EMBL/GenBank/DDBJ databases">
        <title>Genomic Encyclopedia of Type Strains, Phase IV (KMG-IV): sequencing the most valuable type-strain genomes for metagenomic binning, comparative biology and taxonomic classification.</title>
        <authorList>
            <person name="Goeker M."/>
        </authorList>
    </citation>
    <scope>NUCLEOTIDE SEQUENCE [LARGE SCALE GENOMIC DNA]</scope>
    <source>
        <strain evidence="1 2">DSM 103371</strain>
    </source>
</reference>
<name>A0A316GH49_9RHOB</name>
<evidence type="ECO:0000313" key="1">
    <source>
        <dbReference type="EMBL" id="PWK54077.1"/>
    </source>
</evidence>
<dbReference type="RefSeq" id="WP_109760862.1">
    <property type="nucleotide sequence ID" value="NZ_CP034588.1"/>
</dbReference>
<proteinExistence type="predicted"/>
<gene>
    <name evidence="1" type="ORF">C8D95_11265</name>
</gene>
<dbReference type="AlphaFoldDB" id="A0A316GH49"/>
<evidence type="ECO:0000313" key="2">
    <source>
        <dbReference type="Proteomes" id="UP000245390"/>
    </source>
</evidence>